<dbReference type="AlphaFoldDB" id="A0A558RIV9"/>
<sequence>MRDKTTTRLTDFHDFKFIFFENLFKPRQLYLQSQNSVLSNLWLAT</sequence>
<protein>
    <submittedName>
        <fullName evidence="1">DNA alkylation repair protein</fullName>
    </submittedName>
</protein>
<name>A0A558RIV9_STREE</name>
<evidence type="ECO:0000313" key="1">
    <source>
        <dbReference type="EMBL" id="TVW84819.1"/>
    </source>
</evidence>
<evidence type="ECO:0000313" key="2">
    <source>
        <dbReference type="Proteomes" id="UP000320896"/>
    </source>
</evidence>
<accession>A0A558RIV9</accession>
<organism evidence="1 2">
    <name type="scientific">Streptococcus pneumoniae</name>
    <dbReference type="NCBI Taxonomy" id="1313"/>
    <lineage>
        <taxon>Bacteria</taxon>
        <taxon>Bacillati</taxon>
        <taxon>Bacillota</taxon>
        <taxon>Bacilli</taxon>
        <taxon>Lactobacillales</taxon>
        <taxon>Streptococcaceae</taxon>
        <taxon>Streptococcus</taxon>
    </lineage>
</organism>
<gene>
    <name evidence="1" type="ORF">AZJ70_05410</name>
</gene>
<dbReference type="EMBL" id="VMWH01000052">
    <property type="protein sequence ID" value="TVW84819.1"/>
    <property type="molecule type" value="Genomic_DNA"/>
</dbReference>
<proteinExistence type="predicted"/>
<comment type="caution">
    <text evidence="1">The sequence shown here is derived from an EMBL/GenBank/DDBJ whole genome shotgun (WGS) entry which is preliminary data.</text>
</comment>
<reference evidence="1 2" key="1">
    <citation type="submission" date="2019-07" db="EMBL/GenBank/DDBJ databases">
        <authorList>
            <person name="Mohale T."/>
        </authorList>
    </citation>
    <scope>NUCLEOTIDE SEQUENCE [LARGE SCALE GENOMIC DNA]</scope>
    <source>
        <strain evidence="1 2">NTPn 126</strain>
    </source>
</reference>
<dbReference type="Proteomes" id="UP000320896">
    <property type="component" value="Unassembled WGS sequence"/>
</dbReference>